<gene>
    <name evidence="4" type="ORF">H6A31_01550</name>
</gene>
<feature type="compositionally biased region" description="Basic and acidic residues" evidence="1">
    <location>
        <begin position="389"/>
        <end position="412"/>
    </location>
</feature>
<evidence type="ECO:0000256" key="1">
    <source>
        <dbReference type="SAM" id="MobiDB-lite"/>
    </source>
</evidence>
<dbReference type="Pfam" id="PF04233">
    <property type="entry name" value="Phage_Mu_F"/>
    <property type="match status" value="1"/>
</dbReference>
<dbReference type="InterPro" id="IPR009279">
    <property type="entry name" value="Portal_Mu"/>
</dbReference>
<dbReference type="Proteomes" id="UP000703295">
    <property type="component" value="Unassembled WGS sequence"/>
</dbReference>
<sequence>MPDPTTVSKALPTPIYSTLVLTPPRREINDIGNWKSALRAADIGIRFPLYDLYSSILLDGSVTDAINKRIEAITDADINFITKDGKQSDVMENLINSLEFERMLESIMWSRFWGISVDEFTFTPEFDFNSIPRKHIRPKEKVIVRQQGDNDGISYAGDDMIIQWGRDDDLGLLLKVAPYVIYKRGGFGDWAQFVELFGMPIRIGKYNSLDDTSRRMLIEAFETAGSAPYMVVPKESEIETTLMSGTTNGALYDDFRKACNEEILITILGQTMTTQSGSSLSQSQVHLAVQEKKHRSDRRFVIRMLNKFFVPLLEKRGYPVRDGKFSFVDKKDELSVTDLKTLSEILPIPRSWAYEKFGIPEPKNDEDILQSLHPVESVQQPFVNGSKKPRTDEVQEPKKDPGKDNEPPVRNTDKQSLWEWIKGFFAEAPTGAGAGTIRMKDDSDLDGKIADEVWNGEELFSPDLFRFFSGEFLNAIETSFKSDVRNIDTGFAYNAPDDVFRTAMETNLYHFSAAKTLAEIQELNRLFRESGSYPEFMEKAQQVTKAFNRTWQQTEYDTAVLTAEATSQYRRLVQNRTVFPYWQYLTVADGRVREEHKKLHGVILPANDELWNKIYPPNGWNCRCRVRGLMTFQVEGEDLATMRQRVLDFLATKEWKMQEAQGWGVNRCDTAQIFTADQMYIRKFPEQAASYLKKMTAERWKQPTVQQMKESAQTDMPPRVEQDEKQLWEEKAVDGVISLTDYDGRKIVIYEKQFFGHTSAKGRDNRIALWNAMLDTLMDPDEVWLNNEIEKNSLEKAEQLDTYCLLKFYRDEVVAVNYKIEGEALVLKTWYIMQTNLKGKTVAYMKKNIWDKRRWGLLIKKR</sequence>
<feature type="domain" description="Phage-Barnase-EndoU-ColicinE5/D-RelE like nuclease 2" evidence="3">
    <location>
        <begin position="738"/>
        <end position="859"/>
    </location>
</feature>
<dbReference type="InterPro" id="IPR006528">
    <property type="entry name" value="Phage_head_morphogenesis_dom"/>
</dbReference>
<evidence type="ECO:0000313" key="5">
    <source>
        <dbReference type="Proteomes" id="UP000703295"/>
    </source>
</evidence>
<dbReference type="EMBL" id="JACJJW010000002">
    <property type="protein sequence ID" value="MBM6757390.1"/>
    <property type="molecule type" value="Genomic_DNA"/>
</dbReference>
<evidence type="ECO:0000313" key="4">
    <source>
        <dbReference type="EMBL" id="MBM6757390.1"/>
    </source>
</evidence>
<dbReference type="NCBIfam" id="TIGR01641">
    <property type="entry name" value="phageSPP1_gp7"/>
    <property type="match status" value="1"/>
</dbReference>
<name>A0ABS2ERU7_9BACE</name>
<dbReference type="Pfam" id="PF06074">
    <property type="entry name" value="Portal_Mu"/>
    <property type="match status" value="1"/>
</dbReference>
<feature type="domain" description="Phage head morphogenesis" evidence="2">
    <location>
        <begin position="535"/>
        <end position="626"/>
    </location>
</feature>
<proteinExistence type="predicted"/>
<protein>
    <submittedName>
        <fullName evidence="4">DUF935 family protein</fullName>
    </submittedName>
</protein>
<accession>A0ABS2ERU7</accession>
<feature type="region of interest" description="Disordered" evidence="1">
    <location>
        <begin position="379"/>
        <end position="412"/>
    </location>
</feature>
<reference evidence="4 5" key="1">
    <citation type="journal article" date="2021" name="Sci. Rep.">
        <title>The distribution of antibiotic resistance genes in chicken gut microbiota commensals.</title>
        <authorList>
            <person name="Juricova H."/>
            <person name="Matiasovicova J."/>
            <person name="Kubasova T."/>
            <person name="Cejkova D."/>
            <person name="Rychlik I."/>
        </authorList>
    </citation>
    <scope>NUCLEOTIDE SEQUENCE [LARGE SCALE GENOMIC DNA]</scope>
    <source>
        <strain evidence="4 5">An801</strain>
    </source>
</reference>
<dbReference type="Pfam" id="PF18810">
    <property type="entry name" value="PBECR2"/>
    <property type="match status" value="1"/>
</dbReference>
<dbReference type="InterPro" id="IPR041110">
    <property type="entry name" value="PBECR2"/>
</dbReference>
<keyword evidence="5" id="KW-1185">Reference proteome</keyword>
<evidence type="ECO:0000259" key="3">
    <source>
        <dbReference type="Pfam" id="PF18810"/>
    </source>
</evidence>
<evidence type="ECO:0000259" key="2">
    <source>
        <dbReference type="Pfam" id="PF04233"/>
    </source>
</evidence>
<comment type="caution">
    <text evidence="4">The sequence shown here is derived from an EMBL/GenBank/DDBJ whole genome shotgun (WGS) entry which is preliminary data.</text>
</comment>
<organism evidence="4 5">
    <name type="scientific">Bacteroides mediterraneensis</name>
    <dbReference type="NCBI Taxonomy" id="1841856"/>
    <lineage>
        <taxon>Bacteria</taxon>
        <taxon>Pseudomonadati</taxon>
        <taxon>Bacteroidota</taxon>
        <taxon>Bacteroidia</taxon>
        <taxon>Bacteroidales</taxon>
        <taxon>Bacteroidaceae</taxon>
        <taxon>Bacteroides</taxon>
    </lineage>
</organism>